<comment type="caution">
    <text evidence="2">The sequence shown here is derived from an EMBL/GenBank/DDBJ whole genome shotgun (WGS) entry which is preliminary data.</text>
</comment>
<accession>A0A8J6J6G6</accession>
<evidence type="ECO:0000313" key="3">
    <source>
        <dbReference type="Proteomes" id="UP000607645"/>
    </source>
</evidence>
<dbReference type="CDD" id="cd04301">
    <property type="entry name" value="NAT_SF"/>
    <property type="match status" value="1"/>
</dbReference>
<dbReference type="Pfam" id="PF00583">
    <property type="entry name" value="Acetyltransf_1"/>
    <property type="match status" value="1"/>
</dbReference>
<dbReference type="InterPro" id="IPR016181">
    <property type="entry name" value="Acyl_CoA_acyltransferase"/>
</dbReference>
<dbReference type="AlphaFoldDB" id="A0A8J6J6G6"/>
<dbReference type="PROSITE" id="PS51186">
    <property type="entry name" value="GNAT"/>
    <property type="match status" value="1"/>
</dbReference>
<protein>
    <submittedName>
        <fullName evidence="2">GNAT family N-acetyltransferase</fullName>
    </submittedName>
</protein>
<dbReference type="EMBL" id="JACOPQ010000005">
    <property type="protein sequence ID" value="MBC5737002.1"/>
    <property type="molecule type" value="Genomic_DNA"/>
</dbReference>
<name>A0A8J6J6G6_9FIRM</name>
<dbReference type="Proteomes" id="UP000607645">
    <property type="component" value="Unassembled WGS sequence"/>
</dbReference>
<dbReference type="Gene3D" id="3.40.630.30">
    <property type="match status" value="1"/>
</dbReference>
<dbReference type="GO" id="GO:0016747">
    <property type="term" value="F:acyltransferase activity, transferring groups other than amino-acyl groups"/>
    <property type="evidence" value="ECO:0007669"/>
    <property type="project" value="InterPro"/>
</dbReference>
<sequence length="217" mass="24428">MREILRRGSGTLLFSNPQGVLLHDTGSGAYFMSARSEDVLDKMLPGIPERPELLVGHEKWYLDRLKGQFGFERADFCVQSAWMEETPPDLPDFDGELRFLGPEWAETVYHAYSHAFGGVAYIRGAIERGMLGLFADGALAGFVGFHDEGAIGMLEVLPPYRRRGYGEVLLRAAVRLAMKQKKYPFGQIFDGNTASLALQRKMGMTVSEERLFWLTRE</sequence>
<reference evidence="2" key="1">
    <citation type="submission" date="2020-08" db="EMBL/GenBank/DDBJ databases">
        <title>Genome public.</title>
        <authorList>
            <person name="Liu C."/>
            <person name="Sun Q."/>
        </authorList>
    </citation>
    <scope>NUCLEOTIDE SEQUENCE</scope>
    <source>
        <strain evidence="2">NSJ-52</strain>
    </source>
</reference>
<evidence type="ECO:0000259" key="1">
    <source>
        <dbReference type="PROSITE" id="PS51186"/>
    </source>
</evidence>
<proteinExistence type="predicted"/>
<organism evidence="2 3">
    <name type="scientific">Lawsonibacter faecis</name>
    <dbReference type="NCBI Taxonomy" id="2763052"/>
    <lineage>
        <taxon>Bacteria</taxon>
        <taxon>Bacillati</taxon>
        <taxon>Bacillota</taxon>
        <taxon>Clostridia</taxon>
        <taxon>Eubacteriales</taxon>
        <taxon>Oscillospiraceae</taxon>
        <taxon>Lawsonibacter</taxon>
    </lineage>
</organism>
<evidence type="ECO:0000313" key="2">
    <source>
        <dbReference type="EMBL" id="MBC5737002.1"/>
    </source>
</evidence>
<dbReference type="InterPro" id="IPR000182">
    <property type="entry name" value="GNAT_dom"/>
</dbReference>
<feature type="domain" description="N-acetyltransferase" evidence="1">
    <location>
        <begin position="95"/>
        <end position="217"/>
    </location>
</feature>
<dbReference type="SUPFAM" id="SSF55729">
    <property type="entry name" value="Acyl-CoA N-acyltransferases (Nat)"/>
    <property type="match status" value="1"/>
</dbReference>
<keyword evidence="3" id="KW-1185">Reference proteome</keyword>
<gene>
    <name evidence="2" type="ORF">H8S62_08235</name>
</gene>